<dbReference type="InterPro" id="IPR038718">
    <property type="entry name" value="SNF2-like_sf"/>
</dbReference>
<dbReference type="Pfam" id="PF00176">
    <property type="entry name" value="SNF2-rel_dom"/>
    <property type="match status" value="1"/>
</dbReference>
<feature type="coiled-coil region" evidence="5">
    <location>
        <begin position="850"/>
        <end position="877"/>
    </location>
</feature>
<dbReference type="Gene3D" id="3.40.50.300">
    <property type="entry name" value="P-loop containing nucleotide triphosphate hydrolases"/>
    <property type="match status" value="1"/>
</dbReference>
<dbReference type="InterPro" id="IPR000330">
    <property type="entry name" value="SNF2_N"/>
</dbReference>
<dbReference type="InterPro" id="IPR014001">
    <property type="entry name" value="Helicase_ATP-bd"/>
</dbReference>
<dbReference type="SMART" id="SM00490">
    <property type="entry name" value="HELICc"/>
    <property type="match status" value="1"/>
</dbReference>
<dbReference type="EMBL" id="FRFD01000003">
    <property type="protein sequence ID" value="SHO43488.1"/>
    <property type="molecule type" value="Genomic_DNA"/>
</dbReference>
<feature type="domain" description="Helicase ATP-binding" evidence="6">
    <location>
        <begin position="100"/>
        <end position="286"/>
    </location>
</feature>
<reference evidence="8 9" key="1">
    <citation type="submission" date="2016-12" db="EMBL/GenBank/DDBJ databases">
        <authorList>
            <person name="Song W.-J."/>
            <person name="Kurnit D.M."/>
        </authorList>
    </citation>
    <scope>NUCLEOTIDE SEQUENCE [LARGE SCALE GENOMIC DNA]</scope>
    <source>
        <strain evidence="8 9">DSM 12503</strain>
    </source>
</reference>
<keyword evidence="3" id="KW-0347">Helicase</keyword>
<feature type="domain" description="Helicase C-terminal" evidence="7">
    <location>
        <begin position="457"/>
        <end position="609"/>
    </location>
</feature>
<dbReference type="AlphaFoldDB" id="A0A1M7XX76"/>
<dbReference type="GO" id="GO:0004386">
    <property type="term" value="F:helicase activity"/>
    <property type="evidence" value="ECO:0007669"/>
    <property type="project" value="UniProtKB-KW"/>
</dbReference>
<dbReference type="Gene3D" id="3.40.50.10810">
    <property type="entry name" value="Tandem AAA-ATPase domain"/>
    <property type="match status" value="1"/>
</dbReference>
<evidence type="ECO:0000313" key="9">
    <source>
        <dbReference type="Proteomes" id="UP000184612"/>
    </source>
</evidence>
<dbReference type="Pfam" id="PF00271">
    <property type="entry name" value="Helicase_C"/>
    <property type="match status" value="1"/>
</dbReference>
<dbReference type="PANTHER" id="PTHR10799">
    <property type="entry name" value="SNF2/RAD54 HELICASE FAMILY"/>
    <property type="match status" value="1"/>
</dbReference>
<evidence type="ECO:0000256" key="2">
    <source>
        <dbReference type="ARBA" id="ARBA00022801"/>
    </source>
</evidence>
<dbReference type="PROSITE" id="PS51194">
    <property type="entry name" value="HELICASE_CTER"/>
    <property type="match status" value="1"/>
</dbReference>
<evidence type="ECO:0000259" key="7">
    <source>
        <dbReference type="PROSITE" id="PS51194"/>
    </source>
</evidence>
<name>A0A1M7XX76_9FIRM</name>
<dbReference type="InterPro" id="IPR027417">
    <property type="entry name" value="P-loop_NTPase"/>
</dbReference>
<dbReference type="CDD" id="cd18793">
    <property type="entry name" value="SF2_C_SNF"/>
    <property type="match status" value="1"/>
</dbReference>
<dbReference type="GO" id="GO:0005524">
    <property type="term" value="F:ATP binding"/>
    <property type="evidence" value="ECO:0007669"/>
    <property type="project" value="UniProtKB-KW"/>
</dbReference>
<keyword evidence="4" id="KW-0067">ATP-binding</keyword>
<dbReference type="RefSeq" id="WP_073587002.1">
    <property type="nucleotide sequence ID" value="NZ_FRFD01000003.1"/>
</dbReference>
<accession>A0A1M7XX76</accession>
<dbReference type="SUPFAM" id="SSF52540">
    <property type="entry name" value="P-loop containing nucleoside triphosphate hydrolases"/>
    <property type="match status" value="2"/>
</dbReference>
<evidence type="ECO:0000256" key="4">
    <source>
        <dbReference type="ARBA" id="ARBA00022840"/>
    </source>
</evidence>
<feature type="coiled-coil region" evidence="5">
    <location>
        <begin position="429"/>
        <end position="456"/>
    </location>
</feature>
<keyword evidence="9" id="KW-1185">Reference proteome</keyword>
<evidence type="ECO:0000313" key="8">
    <source>
        <dbReference type="EMBL" id="SHO43488.1"/>
    </source>
</evidence>
<dbReference type="Proteomes" id="UP000184612">
    <property type="component" value="Unassembled WGS sequence"/>
</dbReference>
<evidence type="ECO:0000259" key="6">
    <source>
        <dbReference type="PROSITE" id="PS51192"/>
    </source>
</evidence>
<protein>
    <submittedName>
        <fullName evidence="8">SNF2 family N-terminal domain-containing protein</fullName>
    </submittedName>
</protein>
<dbReference type="GO" id="GO:0016787">
    <property type="term" value="F:hydrolase activity"/>
    <property type="evidence" value="ECO:0007669"/>
    <property type="project" value="UniProtKB-KW"/>
</dbReference>
<keyword evidence="2" id="KW-0378">Hydrolase</keyword>
<dbReference type="STRING" id="1121345.SAMN02745217_00259"/>
<dbReference type="SMART" id="SM00487">
    <property type="entry name" value="DEXDc"/>
    <property type="match status" value="1"/>
</dbReference>
<organism evidence="8 9">
    <name type="scientific">Anaerocolumna xylanovorans DSM 12503</name>
    <dbReference type="NCBI Taxonomy" id="1121345"/>
    <lineage>
        <taxon>Bacteria</taxon>
        <taxon>Bacillati</taxon>
        <taxon>Bacillota</taxon>
        <taxon>Clostridia</taxon>
        <taxon>Lachnospirales</taxon>
        <taxon>Lachnospiraceae</taxon>
        <taxon>Anaerocolumna</taxon>
    </lineage>
</organism>
<dbReference type="OrthoDB" id="9814088at2"/>
<dbReference type="CDD" id="cd18011">
    <property type="entry name" value="DEXDc_RapA"/>
    <property type="match status" value="1"/>
</dbReference>
<dbReference type="InterPro" id="IPR049730">
    <property type="entry name" value="SNF2/RAD54-like_C"/>
</dbReference>
<keyword evidence="5" id="KW-0175">Coiled coil</keyword>
<keyword evidence="1" id="KW-0547">Nucleotide-binding</keyword>
<dbReference type="InterPro" id="IPR001650">
    <property type="entry name" value="Helicase_C-like"/>
</dbReference>
<evidence type="ECO:0000256" key="1">
    <source>
        <dbReference type="ARBA" id="ARBA00022741"/>
    </source>
</evidence>
<gene>
    <name evidence="8" type="ORF">SAMN02745217_00259</name>
</gene>
<evidence type="ECO:0000256" key="5">
    <source>
        <dbReference type="SAM" id="Coils"/>
    </source>
</evidence>
<sequence>MFTVGESVIDTQSNRVVLIVEVHELWGITTYKVIDMVTNAVYSVNAENLASSVAASVASEAFVRFVAAWCKVKNELANGTVFDTSESVLPLPHQRYALERAMASNEVRYMLADEVGLGKTIEAGLIIKELKTRGIIERILVVCPKGLVTQWEAEMLEKFGERFTIVSPEDYATLKKINHDQNVFTQFPLVISPMDAIKPLEQRNGWTQDRIDQYNDDRIEAVVAGGWDLIIIDEAHRVAGSTGEVARHKLGDMLSKASPHLLLLTATPHSGKTEPFLRLMQLLDRDAFPNPKAVVKEQVTPYIIRTEKREAVDNEGKPLFKERHTHLVKVEWQERHSLQQELYEQVTEYVRTGYNKAMREKKPYIGFLMVLFQRLVSSSTAAIADALERRLEIITTQSEQLHTANIGDLADQEMEESLEEALTVLSAGIAEEKLQLEQLLSLAKQAKNQFIDAKAEQLCEILRVLSTQEADAKIIIFTEFVMTQKFIQALVEARGFTTSLINGHMSIEERNVALRQFRREHNILISTDAGGEGINMQFAHIVINYDLPWNPMKIEQRIGRADRIGQAKDVEVFNFILDDTIENRVRSVLEEKLATILTELGFDKLQDVLNSDSADLDFTQVYMKTIAAQRYGTYYTDELGKDMEKQVGQAVKIRDIIRDEKTLMPDSQFERQQQAFHSVLRTMLTHYKTWKGYSIDPLFDLELSVSDPQIQMLLGDKIVWHQKDGIPVFEVKGVNTENGLWSLWRISLSDGDENQRMISLFVNDNNVYRPAASKLLWDEMLHNKITLNMLGSESLDDDTYSAIFSRAAELTEDTFLEMKNHYYSRREQEYKKRRYALTLRIEAAEKIGIENIRVSRIKKLERQLQELQQEYNRHKSICPTLQPMLICKVKKPC</sequence>
<proteinExistence type="predicted"/>
<dbReference type="PROSITE" id="PS51192">
    <property type="entry name" value="HELICASE_ATP_BIND_1"/>
    <property type="match status" value="1"/>
</dbReference>
<dbReference type="InterPro" id="IPR057342">
    <property type="entry name" value="DEXDc_RapA"/>
</dbReference>
<evidence type="ECO:0000256" key="3">
    <source>
        <dbReference type="ARBA" id="ARBA00022806"/>
    </source>
</evidence>